<dbReference type="Proteomes" id="UP000521943">
    <property type="component" value="Unassembled WGS sequence"/>
</dbReference>
<organism evidence="4 5">
    <name type="scientific">Ephemerocybe angulata</name>
    <dbReference type="NCBI Taxonomy" id="980116"/>
    <lineage>
        <taxon>Eukaryota</taxon>
        <taxon>Fungi</taxon>
        <taxon>Dikarya</taxon>
        <taxon>Basidiomycota</taxon>
        <taxon>Agaricomycotina</taxon>
        <taxon>Agaricomycetes</taxon>
        <taxon>Agaricomycetidae</taxon>
        <taxon>Agaricales</taxon>
        <taxon>Agaricineae</taxon>
        <taxon>Psathyrellaceae</taxon>
        <taxon>Ephemerocybe</taxon>
    </lineage>
</organism>
<feature type="transmembrane region" description="Helical" evidence="2">
    <location>
        <begin position="12"/>
        <end position="29"/>
    </location>
</feature>
<dbReference type="AlphaFoldDB" id="A0A8H6HPG6"/>
<evidence type="ECO:0000313" key="5">
    <source>
        <dbReference type="Proteomes" id="UP000521943"/>
    </source>
</evidence>
<name>A0A8H6HPG6_9AGAR</name>
<evidence type="ECO:0000259" key="3">
    <source>
        <dbReference type="Pfam" id="PF20151"/>
    </source>
</evidence>
<dbReference type="Pfam" id="PF20151">
    <property type="entry name" value="DUF6533"/>
    <property type="match status" value="1"/>
</dbReference>
<feature type="domain" description="DUF6533" evidence="3">
    <location>
        <begin position="20"/>
        <end position="65"/>
    </location>
</feature>
<reference evidence="4 5" key="1">
    <citation type="submission" date="2020-07" db="EMBL/GenBank/DDBJ databases">
        <title>Comparative genomics of pyrophilous fungi reveals a link between fire events and developmental genes.</title>
        <authorList>
            <consortium name="DOE Joint Genome Institute"/>
            <person name="Steindorff A.S."/>
            <person name="Carver A."/>
            <person name="Calhoun S."/>
            <person name="Stillman K."/>
            <person name="Liu H."/>
            <person name="Lipzen A."/>
            <person name="Pangilinan J."/>
            <person name="Labutti K."/>
            <person name="Bruns T.D."/>
            <person name="Grigoriev I.V."/>
        </authorList>
    </citation>
    <scope>NUCLEOTIDE SEQUENCE [LARGE SCALE GENOMIC DNA]</scope>
    <source>
        <strain evidence="4 5">CBS 144469</strain>
    </source>
</reference>
<dbReference type="EMBL" id="JACGCI010000057">
    <property type="protein sequence ID" value="KAF6750359.1"/>
    <property type="molecule type" value="Genomic_DNA"/>
</dbReference>
<keyword evidence="5" id="KW-1185">Reference proteome</keyword>
<feature type="transmembrane region" description="Helical" evidence="2">
    <location>
        <begin position="49"/>
        <end position="68"/>
    </location>
</feature>
<keyword evidence="2" id="KW-0812">Transmembrane</keyword>
<proteinExistence type="predicted"/>
<feature type="transmembrane region" description="Helical" evidence="2">
    <location>
        <begin position="170"/>
        <end position="189"/>
    </location>
</feature>
<feature type="transmembrane region" description="Helical" evidence="2">
    <location>
        <begin position="210"/>
        <end position="229"/>
    </location>
</feature>
<sequence>MDEGLDPRGGISLSPAQVVAAASMGMLYYDYFLTFTREVEWIWFGPYKLSWATLFFFANRYLTVLGHIPYMYEFFSFRNDASRLSVPLMLDVHTSSTSPPAVFLIARTHALWDRNRIVLAALTGVSTVVIIYTCVIYVSTHNEFYSDSPTLLRPYSCLFEFSEKRHYQMLTAWIGVLVFDFIVFILSVYRVVEYARRERPPILQLLARDGTVYFGLVSLSCFFTVLTYWPKVLVSDSYSRGAAEVFANSLSSTLASRLFLNLRDPSVLSNSARYDPAQPWFAEDARFGFFPNRHLQTRAENYRYSEGGQAVTMSVQLQTLDYHMGESSGDVEGGAKITRTVDSSMQ</sequence>
<dbReference type="InterPro" id="IPR045340">
    <property type="entry name" value="DUF6533"/>
</dbReference>
<dbReference type="OrthoDB" id="3261349at2759"/>
<feature type="region of interest" description="Disordered" evidence="1">
    <location>
        <begin position="327"/>
        <end position="346"/>
    </location>
</feature>
<keyword evidence="2" id="KW-0472">Membrane</keyword>
<keyword evidence="2" id="KW-1133">Transmembrane helix</keyword>
<gene>
    <name evidence="4" type="ORF">DFP72DRAFT_1072374</name>
</gene>
<protein>
    <recommendedName>
        <fullName evidence="3">DUF6533 domain-containing protein</fullName>
    </recommendedName>
</protein>
<evidence type="ECO:0000313" key="4">
    <source>
        <dbReference type="EMBL" id="KAF6750359.1"/>
    </source>
</evidence>
<feature type="transmembrane region" description="Helical" evidence="2">
    <location>
        <begin position="117"/>
        <end position="138"/>
    </location>
</feature>
<evidence type="ECO:0000256" key="2">
    <source>
        <dbReference type="SAM" id="Phobius"/>
    </source>
</evidence>
<accession>A0A8H6HPG6</accession>
<comment type="caution">
    <text evidence="4">The sequence shown here is derived from an EMBL/GenBank/DDBJ whole genome shotgun (WGS) entry which is preliminary data.</text>
</comment>
<evidence type="ECO:0000256" key="1">
    <source>
        <dbReference type="SAM" id="MobiDB-lite"/>
    </source>
</evidence>